<evidence type="ECO:0000259" key="8">
    <source>
        <dbReference type="PROSITE" id="PS51007"/>
    </source>
</evidence>
<dbReference type="PRINTS" id="PR00604">
    <property type="entry name" value="CYTCHRMECIAB"/>
</dbReference>
<gene>
    <name evidence="9" type="ORF">HV823_23785</name>
</gene>
<dbReference type="Pfam" id="PF00034">
    <property type="entry name" value="Cytochrom_C"/>
    <property type="match status" value="1"/>
</dbReference>
<keyword evidence="3 6" id="KW-0479">Metal-binding</keyword>
<keyword evidence="4" id="KW-0249">Electron transport</keyword>
<feature type="domain" description="Cytochrome c" evidence="8">
    <location>
        <begin position="26"/>
        <end position="122"/>
    </location>
</feature>
<evidence type="ECO:0000256" key="5">
    <source>
        <dbReference type="ARBA" id="ARBA00023004"/>
    </source>
</evidence>
<dbReference type="Proteomes" id="UP000659172">
    <property type="component" value="Unassembled WGS sequence"/>
</dbReference>
<accession>A0ABX2QMZ8</accession>
<organism evidence="9 10">
    <name type="scientific">Mycoplana rhizolycopersici</name>
    <dbReference type="NCBI Taxonomy" id="2746702"/>
    <lineage>
        <taxon>Bacteria</taxon>
        <taxon>Pseudomonadati</taxon>
        <taxon>Pseudomonadota</taxon>
        <taxon>Alphaproteobacteria</taxon>
        <taxon>Hyphomicrobiales</taxon>
        <taxon>Rhizobiaceae</taxon>
        <taxon>Mycoplana</taxon>
    </lineage>
</organism>
<dbReference type="EMBL" id="JABXYK010000022">
    <property type="protein sequence ID" value="NVP58262.1"/>
    <property type="molecule type" value="Genomic_DNA"/>
</dbReference>
<evidence type="ECO:0000256" key="4">
    <source>
        <dbReference type="ARBA" id="ARBA00022982"/>
    </source>
</evidence>
<proteinExistence type="predicted"/>
<keyword evidence="2 6" id="KW-0349">Heme</keyword>
<keyword evidence="5 6" id="KW-0408">Iron</keyword>
<keyword evidence="10" id="KW-1185">Reference proteome</keyword>
<keyword evidence="1" id="KW-0813">Transport</keyword>
<name>A0ABX2QMZ8_9HYPH</name>
<dbReference type="InterPro" id="IPR002327">
    <property type="entry name" value="Cyt_c_1A/1B"/>
</dbReference>
<evidence type="ECO:0000256" key="2">
    <source>
        <dbReference type="ARBA" id="ARBA00022617"/>
    </source>
</evidence>
<reference evidence="9 10" key="1">
    <citation type="submission" date="2020-06" db="EMBL/GenBank/DDBJ databases">
        <title>Rhizobium sp.nov. isolated from the tomato plant.</title>
        <authorList>
            <person name="Thin K.K."/>
            <person name="Zhang X."/>
            <person name="He S."/>
        </authorList>
    </citation>
    <scope>NUCLEOTIDE SEQUENCE [LARGE SCALE GENOMIC DNA]</scope>
    <source>
        <strain evidence="9 10">DBTS2</strain>
    </source>
</reference>
<sequence length="122" mass="12835">MKATLAASIFVLAALALCPSGAAADGDMSRGEKLFARCSACHSVNGQNKLGPSLAGVVGRTAGSVEGARYSRALAQSQIVWTEQNLDAYLAAPTTLVRGTTMTMRIAKEEDRQDLISYLKSL</sequence>
<dbReference type="PROSITE" id="PS51007">
    <property type="entry name" value="CYTC"/>
    <property type="match status" value="1"/>
</dbReference>
<dbReference type="InterPro" id="IPR036909">
    <property type="entry name" value="Cyt_c-like_dom_sf"/>
</dbReference>
<evidence type="ECO:0000313" key="10">
    <source>
        <dbReference type="Proteomes" id="UP000659172"/>
    </source>
</evidence>
<evidence type="ECO:0000256" key="7">
    <source>
        <dbReference type="SAM" id="SignalP"/>
    </source>
</evidence>
<protein>
    <submittedName>
        <fullName evidence="9">Cytochrome c family protein</fullName>
    </submittedName>
</protein>
<feature type="chain" id="PRO_5045461500" evidence="7">
    <location>
        <begin position="25"/>
        <end position="122"/>
    </location>
</feature>
<feature type="signal peptide" evidence="7">
    <location>
        <begin position="1"/>
        <end position="24"/>
    </location>
</feature>
<evidence type="ECO:0000256" key="1">
    <source>
        <dbReference type="ARBA" id="ARBA00022448"/>
    </source>
</evidence>
<keyword evidence="7" id="KW-0732">Signal</keyword>
<evidence type="ECO:0000256" key="3">
    <source>
        <dbReference type="ARBA" id="ARBA00022723"/>
    </source>
</evidence>
<evidence type="ECO:0000256" key="6">
    <source>
        <dbReference type="PROSITE-ProRule" id="PRU00433"/>
    </source>
</evidence>
<dbReference type="Gene3D" id="1.10.760.10">
    <property type="entry name" value="Cytochrome c-like domain"/>
    <property type="match status" value="1"/>
</dbReference>
<evidence type="ECO:0000313" key="9">
    <source>
        <dbReference type="EMBL" id="NVP58262.1"/>
    </source>
</evidence>
<dbReference type="InterPro" id="IPR009056">
    <property type="entry name" value="Cyt_c-like_dom"/>
</dbReference>
<dbReference type="RefSeq" id="WP_176952161.1">
    <property type="nucleotide sequence ID" value="NZ_JABXYK010000022.1"/>
</dbReference>
<dbReference type="SUPFAM" id="SSF46626">
    <property type="entry name" value="Cytochrome c"/>
    <property type="match status" value="1"/>
</dbReference>
<dbReference type="PANTHER" id="PTHR11961">
    <property type="entry name" value="CYTOCHROME C"/>
    <property type="match status" value="1"/>
</dbReference>
<comment type="caution">
    <text evidence="9">The sequence shown here is derived from an EMBL/GenBank/DDBJ whole genome shotgun (WGS) entry which is preliminary data.</text>
</comment>